<dbReference type="STRING" id="883161.HMPREF9306_01893"/>
<dbReference type="SUPFAM" id="SSF53254">
    <property type="entry name" value="Phosphoglycerate mutase-like"/>
    <property type="match status" value="1"/>
</dbReference>
<dbReference type="InterPro" id="IPR050275">
    <property type="entry name" value="PGM_Phosphatase"/>
</dbReference>
<proteinExistence type="predicted"/>
<gene>
    <name evidence="1" type="ORF">HMPREF9306_01893</name>
</gene>
<evidence type="ECO:0000313" key="2">
    <source>
        <dbReference type="Proteomes" id="UP000014417"/>
    </source>
</evidence>
<dbReference type="HOGENOM" id="CLU_033323_5_1_11"/>
<organism evidence="1 2">
    <name type="scientific">Propionimicrobium lymphophilum ACS-093-V-SCH5</name>
    <dbReference type="NCBI Taxonomy" id="883161"/>
    <lineage>
        <taxon>Bacteria</taxon>
        <taxon>Bacillati</taxon>
        <taxon>Actinomycetota</taxon>
        <taxon>Actinomycetes</taxon>
        <taxon>Propionibacteriales</taxon>
        <taxon>Propionibacteriaceae</taxon>
        <taxon>Propionimicrobium</taxon>
    </lineage>
</organism>
<dbReference type="CDD" id="cd07067">
    <property type="entry name" value="HP_PGM_like"/>
    <property type="match status" value="1"/>
</dbReference>
<dbReference type="EMBL" id="AGZR01000009">
    <property type="protein sequence ID" value="EPD32324.1"/>
    <property type="molecule type" value="Genomic_DNA"/>
</dbReference>
<dbReference type="InterPro" id="IPR013078">
    <property type="entry name" value="His_Pase_superF_clade-1"/>
</dbReference>
<dbReference type="GO" id="GO:0005737">
    <property type="term" value="C:cytoplasm"/>
    <property type="evidence" value="ECO:0007669"/>
    <property type="project" value="TreeGrafter"/>
</dbReference>
<comment type="caution">
    <text evidence="1">The sequence shown here is derived from an EMBL/GenBank/DDBJ whole genome shotgun (WGS) entry which is preliminary data.</text>
</comment>
<dbReference type="GO" id="GO:0016791">
    <property type="term" value="F:phosphatase activity"/>
    <property type="evidence" value="ECO:0007669"/>
    <property type="project" value="TreeGrafter"/>
</dbReference>
<evidence type="ECO:0008006" key="3">
    <source>
        <dbReference type="Google" id="ProtNLM"/>
    </source>
</evidence>
<dbReference type="Pfam" id="PF00300">
    <property type="entry name" value="His_Phos_1"/>
    <property type="match status" value="1"/>
</dbReference>
<dbReference type="Gene3D" id="3.40.50.1240">
    <property type="entry name" value="Phosphoglycerate mutase-like"/>
    <property type="match status" value="1"/>
</dbReference>
<name>S2WX57_9ACTN</name>
<dbReference type="PANTHER" id="PTHR48100">
    <property type="entry name" value="BROAD-SPECIFICITY PHOSPHATASE YOR283W-RELATED"/>
    <property type="match status" value="1"/>
</dbReference>
<dbReference type="RefSeq" id="WP_016456699.1">
    <property type="nucleotide sequence ID" value="NZ_KE150269.1"/>
</dbReference>
<accession>S2WX57</accession>
<keyword evidence="2" id="KW-1185">Reference proteome</keyword>
<reference evidence="1 2" key="1">
    <citation type="submission" date="2013-04" db="EMBL/GenBank/DDBJ databases">
        <title>The Genome Sequence of Propionimicrobium lymphophilum ACS-093-V-SCH5.</title>
        <authorList>
            <consortium name="The Broad Institute Genomics Platform"/>
            <person name="Earl A."/>
            <person name="Ward D."/>
            <person name="Feldgarden M."/>
            <person name="Gevers D."/>
            <person name="Saerens B."/>
            <person name="Vaneechoutte M."/>
            <person name="Walker B."/>
            <person name="Young S."/>
            <person name="Zeng Q."/>
            <person name="Gargeya S."/>
            <person name="Fitzgerald M."/>
            <person name="Haas B."/>
            <person name="Abouelleil A."/>
            <person name="Allen A.W."/>
            <person name="Alvarado L."/>
            <person name="Arachchi H.M."/>
            <person name="Berlin A.M."/>
            <person name="Chapman S.B."/>
            <person name="Gainer-Dewar J."/>
            <person name="Goldberg J."/>
            <person name="Griggs A."/>
            <person name="Gujja S."/>
            <person name="Hansen M."/>
            <person name="Howarth C."/>
            <person name="Imamovic A."/>
            <person name="Ireland A."/>
            <person name="Larimer J."/>
            <person name="McCowan C."/>
            <person name="Murphy C."/>
            <person name="Pearson M."/>
            <person name="Poon T.W."/>
            <person name="Priest M."/>
            <person name="Roberts A."/>
            <person name="Saif S."/>
            <person name="Shea T."/>
            <person name="Sisk P."/>
            <person name="Sykes S."/>
            <person name="Wortman J."/>
            <person name="Nusbaum C."/>
            <person name="Birren B."/>
        </authorList>
    </citation>
    <scope>NUCLEOTIDE SEQUENCE [LARGE SCALE GENOMIC DNA]</scope>
    <source>
        <strain evidence="1 2">ACS-093-V-SCH5</strain>
    </source>
</reference>
<dbReference type="InterPro" id="IPR029033">
    <property type="entry name" value="His_PPase_superfam"/>
</dbReference>
<dbReference type="PANTHER" id="PTHR48100:SF51">
    <property type="entry name" value="PHOSPHOGLYCERATE MUTASE"/>
    <property type="match status" value="1"/>
</dbReference>
<dbReference type="AlphaFoldDB" id="S2WX57"/>
<evidence type="ECO:0000313" key="1">
    <source>
        <dbReference type="EMBL" id="EPD32324.1"/>
    </source>
</evidence>
<dbReference type="PATRIC" id="fig|883161.3.peg.1880"/>
<sequence length="216" mass="24074">MTLTKVHLIRHGEVHNPEGILYGRLPGFHLSSNGRQMADALAEHFSDYELGAFISSPLERARETIAPIVSSHDGELEIDERLIEAGNKLAGQVFGKNNKAIFDPRNLRYYYNPFKPSWGEPYAEIAERMQAAVRDAAKKVGPGGQAVMVSHQLPIWICRLAFEGKKLYHDPRKRTCRVGSVTTFAFRDDELLGIGYLEPAKHLLGADANRAFSSGK</sequence>
<dbReference type="Proteomes" id="UP000014417">
    <property type="component" value="Unassembled WGS sequence"/>
</dbReference>
<dbReference type="OrthoDB" id="3215466at2"/>
<dbReference type="SMART" id="SM00855">
    <property type="entry name" value="PGAM"/>
    <property type="match status" value="1"/>
</dbReference>
<protein>
    <recommendedName>
        <fullName evidence="3">Phosphoglycerate mutase (2,3-diphosphoglycerate-dependent)</fullName>
    </recommendedName>
</protein>